<gene>
    <name evidence="1" type="ORF">BSTOLATCC_MIC53588</name>
</gene>
<evidence type="ECO:0000313" key="2">
    <source>
        <dbReference type="Proteomes" id="UP001162131"/>
    </source>
</evidence>
<evidence type="ECO:0000313" key="1">
    <source>
        <dbReference type="EMBL" id="CAG9331520.1"/>
    </source>
</evidence>
<comment type="caution">
    <text evidence="1">The sequence shown here is derived from an EMBL/GenBank/DDBJ whole genome shotgun (WGS) entry which is preliminary data.</text>
</comment>
<protein>
    <submittedName>
        <fullName evidence="1">Uncharacterized protein</fullName>
    </submittedName>
</protein>
<keyword evidence="2" id="KW-1185">Reference proteome</keyword>
<dbReference type="AlphaFoldDB" id="A0AAU9JZV0"/>
<name>A0AAU9JZV0_9CILI</name>
<accession>A0AAU9JZV0</accession>
<reference evidence="1" key="1">
    <citation type="submission" date="2021-09" db="EMBL/GenBank/DDBJ databases">
        <authorList>
            <consortium name="AG Swart"/>
            <person name="Singh M."/>
            <person name="Singh A."/>
            <person name="Seah K."/>
            <person name="Emmerich C."/>
        </authorList>
    </citation>
    <scope>NUCLEOTIDE SEQUENCE</scope>
    <source>
        <strain evidence="1">ATCC30299</strain>
    </source>
</reference>
<organism evidence="1 2">
    <name type="scientific">Blepharisma stoltei</name>
    <dbReference type="NCBI Taxonomy" id="1481888"/>
    <lineage>
        <taxon>Eukaryota</taxon>
        <taxon>Sar</taxon>
        <taxon>Alveolata</taxon>
        <taxon>Ciliophora</taxon>
        <taxon>Postciliodesmatophora</taxon>
        <taxon>Heterotrichea</taxon>
        <taxon>Heterotrichida</taxon>
        <taxon>Blepharismidae</taxon>
        <taxon>Blepharisma</taxon>
    </lineage>
</organism>
<proteinExistence type="predicted"/>
<dbReference type="Proteomes" id="UP001162131">
    <property type="component" value="Unassembled WGS sequence"/>
</dbReference>
<dbReference type="EMBL" id="CAJZBQ010000053">
    <property type="protein sequence ID" value="CAG9331520.1"/>
    <property type="molecule type" value="Genomic_DNA"/>
</dbReference>
<sequence>MDGNSLARLLQLKSEYSFDELSKRPIFRIFSTKSEPYSYQSPSRSESLYYIDNTKILELVGTGYGQKIGLDDNSKTWFVELWINKLVIKIWKSPDREWGEIIQPENSGMTTEKWNFLSNEKSYEMFHVEDNNDYGHKWGKNDDSEWKEIWHTRPNSKFLEKYWITRDKKWGEKEGKENNRVWGEKWEETAEFREVTAWNEENERKWGKTEGKKGDFSWNEEWSIENERKFNNKWWSDGPKKWGTKSTVEGVSEAHEEWEEIGSSKKIKITYDDGFGHKTITTEGYGDDYKYKDEFTEDVSTGEMMTQKQGHSGKETWSSIVKQSPGKFYVHNIGQDSNSSWEETWHEESGLKWARKKGNSSAWGSWEEYWKETPGLKECRKWGRKDDEWLEEWKEEPSKKYCRKEQKKDGKIYVQEWNETYEDGKMITKGNFLEDGVTVKEWDDIIIPLQF</sequence>